<keyword evidence="14" id="KW-1185">Reference proteome</keyword>
<feature type="site" description="Interaction with DNA" evidence="11">
    <location>
        <position position="463"/>
    </location>
</feature>
<accession>A0A6A6HGE2</accession>
<dbReference type="AlphaFoldDB" id="A0A6A6HGE2"/>
<evidence type="ECO:0000256" key="1">
    <source>
        <dbReference type="ARBA" id="ARBA00004123"/>
    </source>
</evidence>
<dbReference type="GO" id="GO:0003697">
    <property type="term" value="F:single-stranded DNA binding"/>
    <property type="evidence" value="ECO:0007669"/>
    <property type="project" value="TreeGrafter"/>
</dbReference>
<feature type="active site" description="Proton donor/acceptor" evidence="9">
    <location>
        <position position="437"/>
    </location>
</feature>
<sequence length="570" mass="63930">MSSARLRSLDCVITPPDNGMSRVDVSASVGVKEYSDSPIQHEVSPELKIISSPIKLTHIKDLSPTKNVDTVSLSDLLGDPLIKECWQFNYLFDVDFIMRHLDEDTRGLVQVRIIHGLWKKEDINRLALEEAAQRYENVQLITAYMPEPFGTHHSKMMILIRQDDHAQVVIHTANMISQDWRNMCQAVWRSPLLPLDPTKTMKNQSHPIGSGARFQMDLLQYLKAYGKKLTDLSDQLVKYDFSHIRAAFIASTPCRQDPKAIIPSTTSWGWPGLKQVLQHVPKSASQDGTPNVNVQVSSVATLDRTGDWLQNFFSVLSGSKVEFRSKEVPPSLALDKTTRREKPKFHVIFPVADTIRRSLDGYASGGSIHWKLQSAAQQAQLAYFKPYLCHWAPDSSSSPGSSVGTKVVSKASADNPYDPGPGQLMFREAGRRRAAPHIKTYIRFSDSSQTNIDWAMLTSANLSTQAWGSLPGKKDGKVRISSWETGVVVWPDLLGLERAIKEERQKVSMVPTFGQDVPRHEQVDMMTKEGAAIIVGLRMPYDLPLVPYADEDEPWCATAEHELPDWKGIF</sequence>
<dbReference type="GO" id="GO:0017005">
    <property type="term" value="F:3'-tyrosyl-DNA phosphodiesterase activity"/>
    <property type="evidence" value="ECO:0007669"/>
    <property type="project" value="TreeGrafter"/>
</dbReference>
<organism evidence="13 14">
    <name type="scientific">Viridothelium virens</name>
    <name type="common">Speckled blister lichen</name>
    <name type="synonym">Trypethelium virens</name>
    <dbReference type="NCBI Taxonomy" id="1048519"/>
    <lineage>
        <taxon>Eukaryota</taxon>
        <taxon>Fungi</taxon>
        <taxon>Dikarya</taxon>
        <taxon>Ascomycota</taxon>
        <taxon>Pezizomycotina</taxon>
        <taxon>Dothideomycetes</taxon>
        <taxon>Dothideomycetes incertae sedis</taxon>
        <taxon>Trypetheliales</taxon>
        <taxon>Trypetheliaceae</taxon>
        <taxon>Viridothelium</taxon>
    </lineage>
</organism>
<dbReference type="GO" id="GO:0004527">
    <property type="term" value="F:exonuclease activity"/>
    <property type="evidence" value="ECO:0007669"/>
    <property type="project" value="UniProtKB-KW"/>
</dbReference>
<keyword evidence="7" id="KW-0234">DNA repair</keyword>
<evidence type="ECO:0000313" key="13">
    <source>
        <dbReference type="EMBL" id="KAF2236962.1"/>
    </source>
</evidence>
<feature type="compositionally biased region" description="Low complexity" evidence="12">
    <location>
        <begin position="396"/>
        <end position="413"/>
    </location>
</feature>
<feature type="active site" description="Nucleophile" evidence="9">
    <location>
        <position position="153"/>
    </location>
</feature>
<feature type="binding site" evidence="10">
    <location>
        <position position="155"/>
    </location>
    <ligand>
        <name>substrate</name>
    </ligand>
</feature>
<evidence type="ECO:0000256" key="10">
    <source>
        <dbReference type="PIRSR" id="PIRSR610347-2"/>
    </source>
</evidence>
<evidence type="ECO:0000313" key="14">
    <source>
        <dbReference type="Proteomes" id="UP000800092"/>
    </source>
</evidence>
<dbReference type="FunFam" id="3.30.870.10:FF:000038">
    <property type="entry name" value="Probable tyrosyl-DNA phosphodiesterase"/>
    <property type="match status" value="1"/>
</dbReference>
<evidence type="ECO:0000256" key="4">
    <source>
        <dbReference type="ARBA" id="ARBA00022763"/>
    </source>
</evidence>
<dbReference type="GO" id="GO:0006281">
    <property type="term" value="P:DNA repair"/>
    <property type="evidence" value="ECO:0007669"/>
    <property type="project" value="UniProtKB-KW"/>
</dbReference>
<name>A0A6A6HGE2_VIRVR</name>
<feature type="region of interest" description="Disordered" evidence="12">
    <location>
        <begin position="396"/>
        <end position="422"/>
    </location>
</feature>
<dbReference type="Proteomes" id="UP000800092">
    <property type="component" value="Unassembled WGS sequence"/>
</dbReference>
<evidence type="ECO:0000256" key="7">
    <source>
        <dbReference type="ARBA" id="ARBA00023204"/>
    </source>
</evidence>
<evidence type="ECO:0000256" key="9">
    <source>
        <dbReference type="PIRSR" id="PIRSR610347-1"/>
    </source>
</evidence>
<feature type="binding site" evidence="10">
    <location>
        <position position="439"/>
    </location>
    <ligand>
        <name>substrate</name>
    </ligand>
</feature>
<dbReference type="InterPro" id="IPR010347">
    <property type="entry name" value="Tdp1"/>
</dbReference>
<evidence type="ECO:0000256" key="8">
    <source>
        <dbReference type="ARBA" id="ARBA00023242"/>
    </source>
</evidence>
<dbReference type="EMBL" id="ML991782">
    <property type="protein sequence ID" value="KAF2236962.1"/>
    <property type="molecule type" value="Genomic_DNA"/>
</dbReference>
<keyword evidence="6" id="KW-0269">Exonuclease</keyword>
<comment type="similarity">
    <text evidence="2">Belongs to the tyrosyl-DNA phosphodiesterase family.</text>
</comment>
<dbReference type="GO" id="GO:0005634">
    <property type="term" value="C:nucleus"/>
    <property type="evidence" value="ECO:0007669"/>
    <property type="project" value="UniProtKB-SubCell"/>
</dbReference>
<dbReference type="SUPFAM" id="SSF56024">
    <property type="entry name" value="Phospholipase D/nuclease"/>
    <property type="match status" value="2"/>
</dbReference>
<keyword evidence="4" id="KW-0227">DNA damage</keyword>
<dbReference type="CDD" id="cd09123">
    <property type="entry name" value="PLDc_Tdp1_2"/>
    <property type="match status" value="1"/>
</dbReference>
<dbReference type="OrthoDB" id="47785at2759"/>
<evidence type="ECO:0000256" key="11">
    <source>
        <dbReference type="PIRSR" id="PIRSR610347-3"/>
    </source>
</evidence>
<dbReference type="Pfam" id="PF06087">
    <property type="entry name" value="Tyr-DNA_phospho"/>
    <property type="match status" value="1"/>
</dbReference>
<evidence type="ECO:0000256" key="12">
    <source>
        <dbReference type="SAM" id="MobiDB-lite"/>
    </source>
</evidence>
<evidence type="ECO:0000256" key="6">
    <source>
        <dbReference type="ARBA" id="ARBA00022839"/>
    </source>
</evidence>
<gene>
    <name evidence="13" type="ORF">EV356DRAFT_442607</name>
</gene>
<evidence type="ECO:0000256" key="3">
    <source>
        <dbReference type="ARBA" id="ARBA00022722"/>
    </source>
</evidence>
<dbReference type="Gene3D" id="3.30.870.10">
    <property type="entry name" value="Endonuclease Chain A"/>
    <property type="match status" value="2"/>
</dbReference>
<protein>
    <submittedName>
        <fullName evidence="13">Phospholipase D/nuclease</fullName>
    </submittedName>
</protein>
<dbReference type="GO" id="GO:0003690">
    <property type="term" value="F:double-stranded DNA binding"/>
    <property type="evidence" value="ECO:0007669"/>
    <property type="project" value="TreeGrafter"/>
</dbReference>
<reference evidence="13" key="1">
    <citation type="journal article" date="2020" name="Stud. Mycol.">
        <title>101 Dothideomycetes genomes: a test case for predicting lifestyles and emergence of pathogens.</title>
        <authorList>
            <person name="Haridas S."/>
            <person name="Albert R."/>
            <person name="Binder M."/>
            <person name="Bloem J."/>
            <person name="Labutti K."/>
            <person name="Salamov A."/>
            <person name="Andreopoulos B."/>
            <person name="Baker S."/>
            <person name="Barry K."/>
            <person name="Bills G."/>
            <person name="Bluhm B."/>
            <person name="Cannon C."/>
            <person name="Castanera R."/>
            <person name="Culley D."/>
            <person name="Daum C."/>
            <person name="Ezra D."/>
            <person name="Gonzalez J."/>
            <person name="Henrissat B."/>
            <person name="Kuo A."/>
            <person name="Liang C."/>
            <person name="Lipzen A."/>
            <person name="Lutzoni F."/>
            <person name="Magnuson J."/>
            <person name="Mondo S."/>
            <person name="Nolan M."/>
            <person name="Ohm R."/>
            <person name="Pangilinan J."/>
            <person name="Park H.-J."/>
            <person name="Ramirez L."/>
            <person name="Alfaro M."/>
            <person name="Sun H."/>
            <person name="Tritt A."/>
            <person name="Yoshinaga Y."/>
            <person name="Zwiers L.-H."/>
            <person name="Turgeon B."/>
            <person name="Goodwin S."/>
            <person name="Spatafora J."/>
            <person name="Crous P."/>
            <person name="Grigoriev I."/>
        </authorList>
    </citation>
    <scope>NUCLEOTIDE SEQUENCE</scope>
    <source>
        <strain evidence="13">Tuck. ex Michener</strain>
    </source>
</reference>
<keyword evidence="8" id="KW-0539">Nucleus</keyword>
<comment type="subcellular location">
    <subcellularLocation>
        <location evidence="1">Nucleus</location>
    </subcellularLocation>
</comment>
<proteinExistence type="inferred from homology"/>
<dbReference type="PANTHER" id="PTHR12415:SF0">
    <property type="entry name" value="TYROSYL-DNA PHOSPHODIESTERASE 1"/>
    <property type="match status" value="1"/>
</dbReference>
<dbReference type="CDD" id="cd09194">
    <property type="entry name" value="PLDc_yTdp1_1"/>
    <property type="match status" value="1"/>
</dbReference>
<keyword evidence="5" id="KW-0378">Hydrolase</keyword>
<evidence type="ECO:0000256" key="5">
    <source>
        <dbReference type="ARBA" id="ARBA00022801"/>
    </source>
</evidence>
<keyword evidence="3" id="KW-0540">Nuclease</keyword>
<evidence type="ECO:0000256" key="2">
    <source>
        <dbReference type="ARBA" id="ARBA00010205"/>
    </source>
</evidence>
<dbReference type="PANTHER" id="PTHR12415">
    <property type="entry name" value="TYROSYL-DNA PHOSPHODIESTERASE 1"/>
    <property type="match status" value="1"/>
</dbReference>